<feature type="region of interest" description="Disordered" evidence="1">
    <location>
        <begin position="147"/>
        <end position="187"/>
    </location>
</feature>
<protein>
    <submittedName>
        <fullName evidence="2">Uncharacterized protein</fullName>
    </submittedName>
</protein>
<evidence type="ECO:0000313" key="3">
    <source>
        <dbReference type="Proteomes" id="UP001373714"/>
    </source>
</evidence>
<evidence type="ECO:0000313" key="2">
    <source>
        <dbReference type="EMBL" id="KAK6338483.1"/>
    </source>
</evidence>
<gene>
    <name evidence="2" type="ORF">TWF730_002546</name>
</gene>
<keyword evidence="3" id="KW-1185">Reference proteome</keyword>
<comment type="caution">
    <text evidence="2">The sequence shown here is derived from an EMBL/GenBank/DDBJ whole genome shotgun (WGS) entry which is preliminary data.</text>
</comment>
<feature type="compositionally biased region" description="Basic and acidic residues" evidence="1">
    <location>
        <begin position="147"/>
        <end position="180"/>
    </location>
</feature>
<name>A0AAV9UAG5_9PEZI</name>
<sequence>MSLYPYSFQIKNLTTSCTMTLIPDPWNPLGVAGPGGSGYPALTIAPGGTANATASGSGAYVYYNISGPAGSYPRLQIRWFGVPSTGAALPGGPSGWWDGSPIPSDIYYDETDRVTDHIIYLRDTTPSKIKRGLLKAGTPTPVEETMAIKRSEEFSNKMRAEERAKREASGSEQEKREAKPLGRRGRV</sequence>
<evidence type="ECO:0000256" key="1">
    <source>
        <dbReference type="SAM" id="MobiDB-lite"/>
    </source>
</evidence>
<accession>A0AAV9UAG5</accession>
<dbReference type="Proteomes" id="UP001373714">
    <property type="component" value="Unassembled WGS sequence"/>
</dbReference>
<dbReference type="AlphaFoldDB" id="A0AAV9UAG5"/>
<dbReference type="EMBL" id="JAVHNS010000012">
    <property type="protein sequence ID" value="KAK6338483.1"/>
    <property type="molecule type" value="Genomic_DNA"/>
</dbReference>
<reference evidence="2 3" key="1">
    <citation type="submission" date="2019-10" db="EMBL/GenBank/DDBJ databases">
        <authorList>
            <person name="Palmer J.M."/>
        </authorList>
    </citation>
    <scope>NUCLEOTIDE SEQUENCE [LARGE SCALE GENOMIC DNA]</scope>
    <source>
        <strain evidence="2 3">TWF730</strain>
    </source>
</reference>
<proteinExistence type="predicted"/>
<organism evidence="2 3">
    <name type="scientific">Orbilia blumenaviensis</name>
    <dbReference type="NCBI Taxonomy" id="1796055"/>
    <lineage>
        <taxon>Eukaryota</taxon>
        <taxon>Fungi</taxon>
        <taxon>Dikarya</taxon>
        <taxon>Ascomycota</taxon>
        <taxon>Pezizomycotina</taxon>
        <taxon>Orbiliomycetes</taxon>
        <taxon>Orbiliales</taxon>
        <taxon>Orbiliaceae</taxon>
        <taxon>Orbilia</taxon>
    </lineage>
</organism>